<dbReference type="AlphaFoldDB" id="G0UQR9"/>
<organism evidence="2">
    <name type="scientific">Trypanosoma congolense (strain IL3000)</name>
    <dbReference type="NCBI Taxonomy" id="1068625"/>
    <lineage>
        <taxon>Eukaryota</taxon>
        <taxon>Discoba</taxon>
        <taxon>Euglenozoa</taxon>
        <taxon>Kinetoplastea</taxon>
        <taxon>Metakinetoplastina</taxon>
        <taxon>Trypanosomatida</taxon>
        <taxon>Trypanosomatidae</taxon>
        <taxon>Trypanosoma</taxon>
        <taxon>Nannomonas</taxon>
    </lineage>
</organism>
<evidence type="ECO:0000256" key="1">
    <source>
        <dbReference type="SAM" id="MobiDB-lite"/>
    </source>
</evidence>
<dbReference type="EMBL" id="HE575320">
    <property type="protein sequence ID" value="CCC91730.1"/>
    <property type="molecule type" value="Genomic_DNA"/>
</dbReference>
<accession>G0UQR9</accession>
<name>G0UQR9_TRYCI</name>
<feature type="region of interest" description="Disordered" evidence="1">
    <location>
        <begin position="629"/>
        <end position="655"/>
    </location>
</feature>
<dbReference type="VEuPathDB" id="TriTrypDB:TcIL3000_7_5440"/>
<sequence>MTGRHLQSKEVSHQLFLAQEHLGVPRACPYGNGDFVPSEVIEGASTWGVGVSGEDSLWSQLRSHPVGRDPDVSTTLLPFLNTATFARENRAMRPMISQLGVADVVASELDISEGGHEDVGQLNGANERMGRGVNKSVNVVFRLDRNNPGRTAGFLYTESPQEKVDQGGSGSTQHEGSILTRCVRGTLRGSDALAYWTEVNHPDDVNGGTAHEWSEYVHHIGNARLTCEPLFVSLAQLLRLPEDTEVTLRRRRSSFIPSKEQRLVPLEVLESQLEALRKEFLLTREGIDITGLRPEVQQALARRRITRSQLSEIERARFEKVQQERPEDPQRLALTSTANKMTREERLVAALRFYKGVTGEDVSAVRVKLPHHSSFTVPHNLFLRTALHKDLMCGTSVSPMSVAPASVVLFSRVELIDEPPTVGASPQAIKQCEVEGRIPPIYVNVSAARFVRGGSFPSENVLLEELPNPNVSVPRYTANVGIAPCLARMRAGMEVKVSPLNRRQLTLQLSPCPFFQMLSSEEYNEQQDSEWLSRRLKHPRLLRITLRDALVQDSHTRGLTTISFVVEVRPTLALLHLRSLPLEGSAFQPDWVSKGRRPLLMCEADMRRKGMELGIELVGDTWDARVGEADKETRESDGYEDQGDDGSNSFVSRNPHNEVDVVNAVSLHRDHEAGRAWDRGEAKRSWRSPQDVAMLNGFSVVEHHSFDSAHHLICSRVVSTTPTL</sequence>
<protein>
    <submittedName>
        <fullName evidence="2">Uncharacterized protein TCIL3000_7_5440</fullName>
    </submittedName>
</protein>
<proteinExistence type="predicted"/>
<reference evidence="2" key="1">
    <citation type="journal article" date="2012" name="Proc. Natl. Acad. Sci. U.S.A.">
        <title>Antigenic diversity is generated by distinct evolutionary mechanisms in African trypanosome species.</title>
        <authorList>
            <person name="Jackson A.P."/>
            <person name="Berry A."/>
            <person name="Aslett M."/>
            <person name="Allison H.C."/>
            <person name="Burton P."/>
            <person name="Vavrova-Anderson J."/>
            <person name="Brown R."/>
            <person name="Browne H."/>
            <person name="Corton N."/>
            <person name="Hauser H."/>
            <person name="Gamble J."/>
            <person name="Gilderthorp R."/>
            <person name="Marcello L."/>
            <person name="McQuillan J."/>
            <person name="Otto T.D."/>
            <person name="Quail M.A."/>
            <person name="Sanders M.J."/>
            <person name="van Tonder A."/>
            <person name="Ginger M.L."/>
            <person name="Field M.C."/>
            <person name="Barry J.D."/>
            <person name="Hertz-Fowler C."/>
            <person name="Berriman M."/>
        </authorList>
    </citation>
    <scope>NUCLEOTIDE SEQUENCE</scope>
    <source>
        <strain evidence="2">IL3000</strain>
    </source>
</reference>
<evidence type="ECO:0000313" key="2">
    <source>
        <dbReference type="EMBL" id="CCC91730.1"/>
    </source>
</evidence>
<feature type="compositionally biased region" description="Polar residues" evidence="1">
    <location>
        <begin position="645"/>
        <end position="654"/>
    </location>
</feature>
<gene>
    <name evidence="2" type="ORF">TCIL3000_7_5440</name>
</gene>